<proteinExistence type="predicted"/>
<gene>
    <name evidence="2" type="ORF">AUK40_05285</name>
</gene>
<evidence type="ECO:0000256" key="1">
    <source>
        <dbReference type="SAM" id="Phobius"/>
    </source>
</evidence>
<evidence type="ECO:0000313" key="2">
    <source>
        <dbReference type="EMBL" id="OIP96146.1"/>
    </source>
</evidence>
<name>A0A1J5IP26_9BACT</name>
<accession>A0A1J5IP26</accession>
<feature type="transmembrane region" description="Helical" evidence="1">
    <location>
        <begin position="44"/>
        <end position="65"/>
    </location>
</feature>
<evidence type="ECO:0000313" key="3">
    <source>
        <dbReference type="Proteomes" id="UP000183245"/>
    </source>
</evidence>
<reference evidence="2 3" key="1">
    <citation type="journal article" date="2016" name="Environ. Microbiol.">
        <title>Genomic resolution of a cold subsurface aquifer community provides metabolic insights for novel microbes adapted to high CO concentrations.</title>
        <authorList>
            <person name="Probst A.J."/>
            <person name="Castelle C.J."/>
            <person name="Singh A."/>
            <person name="Brown C.T."/>
            <person name="Anantharaman K."/>
            <person name="Sharon I."/>
            <person name="Hug L.A."/>
            <person name="Burstein D."/>
            <person name="Emerson J.B."/>
            <person name="Thomas B.C."/>
            <person name="Banfield J.F."/>
        </authorList>
    </citation>
    <scope>NUCLEOTIDE SEQUENCE [LARGE SCALE GENOMIC DNA]</scope>
    <source>
        <strain evidence="2">CG2_30_54_11</strain>
    </source>
</reference>
<evidence type="ECO:0008006" key="4">
    <source>
        <dbReference type="Google" id="ProtNLM"/>
    </source>
</evidence>
<keyword evidence="1" id="KW-1133">Transmembrane helix</keyword>
<comment type="caution">
    <text evidence="2">The sequence shown here is derived from an EMBL/GenBank/DDBJ whole genome shotgun (WGS) entry which is preliminary data.</text>
</comment>
<dbReference type="STRING" id="1817892.AUK40_05285"/>
<dbReference type="Proteomes" id="UP000183245">
    <property type="component" value="Unassembled WGS sequence"/>
</dbReference>
<protein>
    <recommendedName>
        <fullName evidence="4">Zinc-ribbon domain-containing protein</fullName>
    </recommendedName>
</protein>
<keyword evidence="1" id="KW-0812">Transmembrane</keyword>
<organism evidence="2 3">
    <name type="scientific">Candidatus Wirthbacteria bacterium CG2_30_54_11</name>
    <dbReference type="NCBI Taxonomy" id="1817892"/>
    <lineage>
        <taxon>Bacteria</taxon>
        <taxon>Candidatus Wirthbacteria</taxon>
    </lineage>
</organism>
<dbReference type="EMBL" id="MNZT01000093">
    <property type="protein sequence ID" value="OIP96146.1"/>
    <property type="molecule type" value="Genomic_DNA"/>
</dbReference>
<sequence length="183" mass="20281">MFCTSCGRQLASSENICPDCGTAAPRATVVKKDLRLLSFFARPLPFLLLLGLIAGGCVWAGTATWRRFNLPDPTGTVESFYNAIADHNQDQALEFVTPDQRDKGLGVNIELVVGPDVTVQYNNLKFKTIEQSKTEARVRVTGEARIKINGRERSVIFNDVAHLLAVRNSWYLDYTSLGDLFAL</sequence>
<keyword evidence="1" id="KW-0472">Membrane</keyword>
<dbReference type="AlphaFoldDB" id="A0A1J5IP26"/>